<dbReference type="InParanoid" id="A0A0H2RAI1"/>
<feature type="region of interest" description="Disordered" evidence="1">
    <location>
        <begin position="1"/>
        <end position="31"/>
    </location>
</feature>
<dbReference type="Proteomes" id="UP000053477">
    <property type="component" value="Unassembled WGS sequence"/>
</dbReference>
<evidence type="ECO:0000313" key="3">
    <source>
        <dbReference type="Proteomes" id="UP000053477"/>
    </source>
</evidence>
<organism evidence="2 3">
    <name type="scientific">Schizopora paradoxa</name>
    <dbReference type="NCBI Taxonomy" id="27342"/>
    <lineage>
        <taxon>Eukaryota</taxon>
        <taxon>Fungi</taxon>
        <taxon>Dikarya</taxon>
        <taxon>Basidiomycota</taxon>
        <taxon>Agaricomycotina</taxon>
        <taxon>Agaricomycetes</taxon>
        <taxon>Hymenochaetales</taxon>
        <taxon>Schizoporaceae</taxon>
        <taxon>Schizopora</taxon>
    </lineage>
</organism>
<sequence>MARNDDTESRPSRTEDHSSHQLTTQPLISEDRKIHQKRLSKAANAVLFLTTISPTGFFSRKHLTDQIQKLCRHDEMTIFERHGAHPSVERLSESERNSLRRLCKKQLEFSQSHKAQIYDGDLIILAVSDPIIYETLLSLLEIETNGPHVQESSFESFATSGIVYELWSEFIGYRLSNDCDEKSMQARCDALKRTLRGTHAIMAREFLLHAVKLELEGQELEFLLQIWHHFLQISNWSKFDLGRLERYVNNIISSGKSLGDFMSPNHLSRLGSGLARDIDHTQNIFNVFLAVPKIVVAKNLADLSVEICYELVRGWSLDDASSYAIHYEQNVALKSPSGSLANTVLSDDNWMALYHIADYALSNYRRGGGIHARECVPWSMQRYLLTLARTSLAFLKIRTSKTSYENRKNEALAVFYISQSFDIDRYCKKIIMENEDSSMIALLSSHSRFLNRTQILNGLYELTFIPQFRNVPYLRRYRINGKYFVTSDGLPEPSAVLLGHHGRKFPKKFSVDTLLLDGHSFVCLRVHGRTKGFYALGHYPILVGFKSSRGGARRAPLYVGVVRFEDNWYFTCVEEGALRVTYTDEVGDVKNMHDFFVLALRHNPSDIAPPYPRSRTGAMNPTGPVFWLKLWPEKDPEYYEDLRLTDDRYLESFLNRVRAYGYGGKEENILLSGFAYFY</sequence>
<reference evidence="2 3" key="1">
    <citation type="submission" date="2015-04" db="EMBL/GenBank/DDBJ databases">
        <title>Complete genome sequence of Schizopora paradoxa KUC8140, a cosmopolitan wood degrader in East Asia.</title>
        <authorList>
            <consortium name="DOE Joint Genome Institute"/>
            <person name="Min B."/>
            <person name="Park H."/>
            <person name="Jang Y."/>
            <person name="Kim J.-J."/>
            <person name="Kim K.H."/>
            <person name="Pangilinan J."/>
            <person name="Lipzen A."/>
            <person name="Riley R."/>
            <person name="Grigoriev I.V."/>
            <person name="Spatafora J.W."/>
            <person name="Choi I.-G."/>
        </authorList>
    </citation>
    <scope>NUCLEOTIDE SEQUENCE [LARGE SCALE GENOMIC DNA]</scope>
    <source>
        <strain evidence="2 3">KUC8140</strain>
    </source>
</reference>
<keyword evidence="3" id="KW-1185">Reference proteome</keyword>
<gene>
    <name evidence="2" type="ORF">SCHPADRAFT_946058</name>
</gene>
<name>A0A0H2RAI1_9AGAM</name>
<evidence type="ECO:0000313" key="2">
    <source>
        <dbReference type="EMBL" id="KLO06488.1"/>
    </source>
</evidence>
<evidence type="ECO:0000256" key="1">
    <source>
        <dbReference type="SAM" id="MobiDB-lite"/>
    </source>
</evidence>
<accession>A0A0H2RAI1</accession>
<dbReference type="EMBL" id="KQ086203">
    <property type="protein sequence ID" value="KLO06488.1"/>
    <property type="molecule type" value="Genomic_DNA"/>
</dbReference>
<feature type="compositionally biased region" description="Basic and acidic residues" evidence="1">
    <location>
        <begin position="1"/>
        <end position="19"/>
    </location>
</feature>
<protein>
    <submittedName>
        <fullName evidence="2">Uncharacterized protein</fullName>
    </submittedName>
</protein>
<proteinExistence type="predicted"/>
<dbReference type="AlphaFoldDB" id="A0A0H2RAI1"/>